<dbReference type="RefSeq" id="WP_074909731.1">
    <property type="nucleotide sequence ID" value="NZ_FOUM01000014.1"/>
</dbReference>
<dbReference type="Pfam" id="PF00722">
    <property type="entry name" value="Glyco_hydro_16"/>
    <property type="match status" value="1"/>
</dbReference>
<accession>A0A1I4UXB5</accession>
<dbReference type="InterPro" id="IPR013320">
    <property type="entry name" value="ConA-like_dom_sf"/>
</dbReference>
<dbReference type="Gene3D" id="2.60.120.200">
    <property type="match status" value="1"/>
</dbReference>
<evidence type="ECO:0000256" key="2">
    <source>
        <dbReference type="ARBA" id="ARBA00009865"/>
    </source>
</evidence>
<dbReference type="PANTHER" id="PTHR22925:SF3">
    <property type="entry name" value="GLYCOSYL HYDROLASE FAMILY PROTEIN 43"/>
    <property type="match status" value="1"/>
</dbReference>
<comment type="similarity">
    <text evidence="1">Belongs to the glycosyl hydrolase 16 family.</text>
</comment>
<dbReference type="PANTHER" id="PTHR22925">
    <property type="entry name" value="GLYCOSYL HYDROLASE 43 FAMILY MEMBER"/>
    <property type="match status" value="1"/>
</dbReference>
<evidence type="ECO:0000313" key="7">
    <source>
        <dbReference type="Proteomes" id="UP000183766"/>
    </source>
</evidence>
<evidence type="ECO:0000313" key="6">
    <source>
        <dbReference type="EMBL" id="SFM93403.1"/>
    </source>
</evidence>
<dbReference type="InterPro" id="IPR000757">
    <property type="entry name" value="Beta-glucanase-like"/>
</dbReference>
<dbReference type="Proteomes" id="UP000183766">
    <property type="component" value="Unassembled WGS sequence"/>
</dbReference>
<evidence type="ECO:0000259" key="5">
    <source>
        <dbReference type="PROSITE" id="PS51762"/>
    </source>
</evidence>
<dbReference type="EMBL" id="FOUM01000014">
    <property type="protein sequence ID" value="SFM93403.1"/>
    <property type="molecule type" value="Genomic_DNA"/>
</dbReference>
<dbReference type="GO" id="GO:0004553">
    <property type="term" value="F:hydrolase activity, hydrolyzing O-glycosyl compounds"/>
    <property type="evidence" value="ECO:0007669"/>
    <property type="project" value="InterPro"/>
</dbReference>
<dbReference type="PROSITE" id="PS51762">
    <property type="entry name" value="GH16_2"/>
    <property type="match status" value="1"/>
</dbReference>
<dbReference type="CDD" id="cd08023">
    <property type="entry name" value="GH16_laminarinase_like"/>
    <property type="match status" value="1"/>
</dbReference>
<name>A0A1I4UXB5_9BACE</name>
<organism evidence="6 7">
    <name type="scientific">Bacteroides xylanisolvens</name>
    <dbReference type="NCBI Taxonomy" id="371601"/>
    <lineage>
        <taxon>Bacteria</taxon>
        <taxon>Pseudomonadati</taxon>
        <taxon>Bacteroidota</taxon>
        <taxon>Bacteroidia</taxon>
        <taxon>Bacteroidales</taxon>
        <taxon>Bacteroidaceae</taxon>
        <taxon>Bacteroides</taxon>
    </lineage>
</organism>
<feature type="domain" description="GH16" evidence="5">
    <location>
        <begin position="37"/>
        <end position="299"/>
    </location>
</feature>
<dbReference type="InterPro" id="IPR023296">
    <property type="entry name" value="Glyco_hydro_beta-prop_sf"/>
</dbReference>
<dbReference type="CDD" id="cd18825">
    <property type="entry name" value="GH43_CtGH43-like"/>
    <property type="match status" value="1"/>
</dbReference>
<sequence>MQDLFNYRHLLIMKKNNVYILLLLLLTLPLLATARNDDWRLVWSDEFNTEGRLSPSVWNYEQGYVRNEEAQWYQTDNAFCKGGFLVIEARKEQGRRNPLYVCGSNDWRKKREFVEYTSSSVTTAGKKEFLYGRFEVRARIPVAKGAWPAIWTLGSNMEWPSCGEIDIMEYYQIKGAPHILANAAWGTDKQWGAKWNSKAIPYVYFTEKDPNWASKFHIWRMDWDEEAIKLYLDDELLNEIPLKDAVNGSIGRGTNPFMKPQYLLLNLAIGGINGGPIDESALPMKYEIDYVRVYQKEKNIVSGKVWRDTDGNVINAHGGGVLYHEGKYYWFGEHRPESGFVTQKGINCYSSIDLCKWKPEGIVLAVSGEEGADIEKGCIMERPKVIYNKKTGKFVMWFHLEKKGNGYGSACAAVAVSDSPTGSYRFIRSGRVNKGVYPLNMDTKEREIEWDFSKYKEWWTPEWYSAIEKGLFLKRDMEGGQMSRDMTLFVDDDGKAYHIYSSEDNLTLQIAELSDDYLGHTGRYIRIFPGGHNEAPAIFKKDGTYWMITSGCTGWEPNKARLLTATSILGEWKQLPNPCVGEKADKTFGGQGTYSFPLQGKEDRFVFMADSWCPESLSDSRYIWLPIQFNEKGIPFIEWIDRWKIY</sequence>
<evidence type="ECO:0000256" key="1">
    <source>
        <dbReference type="ARBA" id="ARBA00006865"/>
    </source>
</evidence>
<dbReference type="Pfam" id="PF04616">
    <property type="entry name" value="Glyco_hydro_43"/>
    <property type="match status" value="1"/>
</dbReference>
<dbReference type="SUPFAM" id="SSF75005">
    <property type="entry name" value="Arabinanase/levansucrase/invertase"/>
    <property type="match status" value="1"/>
</dbReference>
<evidence type="ECO:0000256" key="3">
    <source>
        <dbReference type="ARBA" id="ARBA00022801"/>
    </source>
</evidence>
<dbReference type="InterPro" id="IPR006710">
    <property type="entry name" value="Glyco_hydro_43"/>
</dbReference>
<dbReference type="AlphaFoldDB" id="A0A1I4UXB5"/>
<keyword evidence="4" id="KW-0326">Glycosidase</keyword>
<gene>
    <name evidence="6" type="ORF">SAMN05216250_11444</name>
</gene>
<protein>
    <submittedName>
        <fullName evidence="6">Glycosyl hydrolases family 43</fullName>
    </submittedName>
</protein>
<comment type="similarity">
    <text evidence="2">Belongs to the glycosyl hydrolase 43 family.</text>
</comment>
<evidence type="ECO:0000256" key="4">
    <source>
        <dbReference type="ARBA" id="ARBA00023295"/>
    </source>
</evidence>
<dbReference type="GO" id="GO:0005975">
    <property type="term" value="P:carbohydrate metabolic process"/>
    <property type="evidence" value="ECO:0007669"/>
    <property type="project" value="InterPro"/>
</dbReference>
<proteinExistence type="inferred from homology"/>
<dbReference type="SUPFAM" id="SSF49899">
    <property type="entry name" value="Concanavalin A-like lectins/glucanases"/>
    <property type="match status" value="1"/>
</dbReference>
<dbReference type="Gene3D" id="2.115.10.20">
    <property type="entry name" value="Glycosyl hydrolase domain, family 43"/>
    <property type="match status" value="1"/>
</dbReference>
<reference evidence="6 7" key="1">
    <citation type="submission" date="2016-10" db="EMBL/GenBank/DDBJ databases">
        <authorList>
            <person name="de Groot N.N."/>
        </authorList>
    </citation>
    <scope>NUCLEOTIDE SEQUENCE [LARGE SCALE GENOMIC DNA]</scope>
    <source>
        <strain evidence="6 7">NLAE-zl-C202</strain>
    </source>
</reference>
<keyword evidence="3 6" id="KW-0378">Hydrolase</keyword>